<organism evidence="1 2">
    <name type="scientific">Panicum virgatum</name>
    <name type="common">Blackwell switchgrass</name>
    <dbReference type="NCBI Taxonomy" id="38727"/>
    <lineage>
        <taxon>Eukaryota</taxon>
        <taxon>Viridiplantae</taxon>
        <taxon>Streptophyta</taxon>
        <taxon>Embryophyta</taxon>
        <taxon>Tracheophyta</taxon>
        <taxon>Spermatophyta</taxon>
        <taxon>Magnoliopsida</taxon>
        <taxon>Liliopsida</taxon>
        <taxon>Poales</taxon>
        <taxon>Poaceae</taxon>
        <taxon>PACMAD clade</taxon>
        <taxon>Panicoideae</taxon>
        <taxon>Panicodae</taxon>
        <taxon>Paniceae</taxon>
        <taxon>Panicinae</taxon>
        <taxon>Panicum</taxon>
        <taxon>Panicum sect. Hiantes</taxon>
    </lineage>
</organism>
<dbReference type="AlphaFoldDB" id="A0A8T0V364"/>
<sequence length="65" mass="7688">MPLQKIYVIYSKWQNMFTAALQKYKSDTENKYGNIRPQHVANNKHARILRKLLGLPLPVQRSDYV</sequence>
<proteinExistence type="predicted"/>
<accession>A0A8T0V364</accession>
<reference evidence="1" key="1">
    <citation type="submission" date="2020-05" db="EMBL/GenBank/DDBJ databases">
        <title>WGS assembly of Panicum virgatum.</title>
        <authorList>
            <person name="Lovell J.T."/>
            <person name="Jenkins J."/>
            <person name="Shu S."/>
            <person name="Juenger T.E."/>
            <person name="Schmutz J."/>
        </authorList>
    </citation>
    <scope>NUCLEOTIDE SEQUENCE</scope>
    <source>
        <strain evidence="1">AP13</strain>
    </source>
</reference>
<evidence type="ECO:0000313" key="2">
    <source>
        <dbReference type="Proteomes" id="UP000823388"/>
    </source>
</evidence>
<dbReference type="Proteomes" id="UP000823388">
    <property type="component" value="Chromosome 3K"/>
</dbReference>
<gene>
    <name evidence="1" type="ORF">PVAP13_3KG125106</name>
</gene>
<name>A0A8T0V364_PANVG</name>
<protein>
    <submittedName>
        <fullName evidence="1">Uncharacterized protein</fullName>
    </submittedName>
</protein>
<evidence type="ECO:0000313" key="1">
    <source>
        <dbReference type="EMBL" id="KAG2627383.1"/>
    </source>
</evidence>
<comment type="caution">
    <text evidence="1">The sequence shown here is derived from an EMBL/GenBank/DDBJ whole genome shotgun (WGS) entry which is preliminary data.</text>
</comment>
<keyword evidence="2" id="KW-1185">Reference proteome</keyword>
<dbReference type="EMBL" id="CM029041">
    <property type="protein sequence ID" value="KAG2627383.1"/>
    <property type="molecule type" value="Genomic_DNA"/>
</dbReference>